<feature type="compositionally biased region" description="Basic and acidic residues" evidence="1">
    <location>
        <begin position="66"/>
        <end position="75"/>
    </location>
</feature>
<organism evidence="2 3">
    <name type="scientific">Streptomyces noursei</name>
    <name type="common">Streptomyces albulus</name>
    <dbReference type="NCBI Taxonomy" id="1971"/>
    <lineage>
        <taxon>Bacteria</taxon>
        <taxon>Bacillati</taxon>
        <taxon>Actinomycetota</taxon>
        <taxon>Actinomycetes</taxon>
        <taxon>Kitasatosporales</taxon>
        <taxon>Streptomycetaceae</taxon>
        <taxon>Streptomyces</taxon>
    </lineage>
</organism>
<accession>A0A059WK41</accession>
<dbReference type="RefSeq" id="WP_016574508.1">
    <property type="nucleotide sequence ID" value="NZ_BHXC01000002.1"/>
</dbReference>
<dbReference type="SUPFAM" id="SSF50118">
    <property type="entry name" value="Cell growth inhibitor/plasmid maintenance toxic component"/>
    <property type="match status" value="1"/>
</dbReference>
<gene>
    <name evidence="2" type="ORF">SALB_00512</name>
</gene>
<dbReference type="EMBL" id="BHXC01000002">
    <property type="protein sequence ID" value="GCB87843.1"/>
    <property type="molecule type" value="Genomic_DNA"/>
</dbReference>
<dbReference type="Gene3D" id="2.30.30.440">
    <property type="entry name" value="Domain of unknown function DUF1918"/>
    <property type="match status" value="1"/>
</dbReference>
<dbReference type="AlphaFoldDB" id="A0A059WK41"/>
<evidence type="ECO:0000313" key="3">
    <source>
        <dbReference type="Proteomes" id="UP000288351"/>
    </source>
</evidence>
<dbReference type="InterPro" id="IPR015035">
    <property type="entry name" value="DUF1918"/>
</dbReference>
<dbReference type="STRING" id="68570.DC74_7723"/>
<dbReference type="Pfam" id="PF08940">
    <property type="entry name" value="DUF1918"/>
    <property type="match status" value="1"/>
</dbReference>
<dbReference type="Proteomes" id="UP000288351">
    <property type="component" value="Unassembled WGS sequence"/>
</dbReference>
<evidence type="ECO:0000256" key="1">
    <source>
        <dbReference type="SAM" id="MobiDB-lite"/>
    </source>
</evidence>
<protein>
    <submittedName>
        <fullName evidence="2">Uncharacterized protein</fullName>
    </submittedName>
</protein>
<reference evidence="2 3" key="1">
    <citation type="journal article" date="2019" name="Microbiol. Resour. Announc.">
        <title>Draft Genome Sequence of the Most Traditional epsilon-Poly-l-Lysine Producer, Streptomyces albulus NBRC14147.</title>
        <authorList>
            <person name="Yamanaka K."/>
            <person name="Hamano Y."/>
        </authorList>
    </citation>
    <scope>NUCLEOTIDE SEQUENCE [LARGE SCALE GENOMIC DNA]</scope>
    <source>
        <strain evidence="2 3">NBRC 14147</strain>
    </source>
</reference>
<name>A0A059WK41_STRNR</name>
<sequence>MEAHEGDVLRFTGRAVGDPEHRATVVEVLGPGGEPPYRVRYEDGHETEIFPGPGCVTEGARGGRPARTDAPRHAG</sequence>
<comment type="caution">
    <text evidence="2">The sequence shown here is derived from an EMBL/GenBank/DDBJ whole genome shotgun (WGS) entry which is preliminary data.</text>
</comment>
<evidence type="ECO:0000313" key="2">
    <source>
        <dbReference type="EMBL" id="GCB87843.1"/>
    </source>
</evidence>
<proteinExistence type="predicted"/>
<feature type="region of interest" description="Disordered" evidence="1">
    <location>
        <begin position="48"/>
        <end position="75"/>
    </location>
</feature>